<protein>
    <recommendedName>
        <fullName evidence="6">Pyridoxine/pyridoxamine 5'-phosphate oxidase</fullName>
        <ecNumber evidence="6">1.4.3.5</ecNumber>
    </recommendedName>
    <alternativeName>
        <fullName evidence="6">PNP/PMP oxidase</fullName>
        <shortName evidence="6">PNPOx</shortName>
    </alternativeName>
    <alternativeName>
        <fullName evidence="6">Pyridoxal 5'-phosphate synthase</fullName>
    </alternativeName>
</protein>
<evidence type="ECO:0000256" key="4">
    <source>
        <dbReference type="ARBA" id="ARBA00023002"/>
    </source>
</evidence>
<dbReference type="AlphaFoldDB" id="A0A9Q4FUP0"/>
<dbReference type="InterPro" id="IPR000659">
    <property type="entry name" value="Pyridox_Oxase"/>
</dbReference>
<feature type="binding site" evidence="6">
    <location>
        <position position="120"/>
    </location>
    <ligand>
        <name>substrate</name>
    </ligand>
</feature>
<keyword evidence="4 6" id="KW-0560">Oxidoreductase</keyword>
<dbReference type="GO" id="GO:0010181">
    <property type="term" value="F:FMN binding"/>
    <property type="evidence" value="ECO:0007669"/>
    <property type="project" value="UniProtKB-UniRule"/>
</dbReference>
<organism evidence="10 11">
    <name type="scientific">Devosia ureilytica</name>
    <dbReference type="NCBI Taxonomy" id="2952754"/>
    <lineage>
        <taxon>Bacteria</taxon>
        <taxon>Pseudomonadati</taxon>
        <taxon>Pseudomonadota</taxon>
        <taxon>Alphaproteobacteria</taxon>
        <taxon>Hyphomicrobiales</taxon>
        <taxon>Devosiaceae</taxon>
        <taxon>Devosia</taxon>
    </lineage>
</organism>
<feature type="domain" description="Pyridoxamine 5'-phosphate oxidase N-terminal" evidence="8">
    <location>
        <begin position="37"/>
        <end position="150"/>
    </location>
</feature>
<dbReference type="InterPro" id="IPR012349">
    <property type="entry name" value="Split_barrel_FMN-bd"/>
</dbReference>
<reference evidence="10" key="1">
    <citation type="submission" date="2022-06" db="EMBL/GenBank/DDBJ databases">
        <title>Devosia sp. XJ19-45 genome assembly.</title>
        <authorList>
            <person name="Li B."/>
            <person name="Cai M."/>
            <person name="Nie G."/>
            <person name="Li W."/>
        </authorList>
    </citation>
    <scope>NUCLEOTIDE SEQUENCE</scope>
    <source>
        <strain evidence="10">XJ19-45</strain>
    </source>
</reference>
<dbReference type="Pfam" id="PF10590">
    <property type="entry name" value="PNP_phzG_C"/>
    <property type="match status" value="1"/>
</dbReference>
<dbReference type="EMBL" id="JAMWDU010000009">
    <property type="protein sequence ID" value="MCP8889013.1"/>
    <property type="molecule type" value="Genomic_DNA"/>
</dbReference>
<dbReference type="GO" id="GO:0004733">
    <property type="term" value="F:pyridoxamine phosphate oxidase activity"/>
    <property type="evidence" value="ECO:0007669"/>
    <property type="project" value="UniProtKB-UniRule"/>
</dbReference>
<feature type="binding site" evidence="6 7">
    <location>
        <position position="76"/>
    </location>
    <ligand>
        <name>FMN</name>
        <dbReference type="ChEBI" id="CHEBI:58210"/>
    </ligand>
</feature>
<evidence type="ECO:0000313" key="11">
    <source>
        <dbReference type="Proteomes" id="UP001060275"/>
    </source>
</evidence>
<dbReference type="NCBIfam" id="NF004231">
    <property type="entry name" value="PRK05679.1"/>
    <property type="match status" value="1"/>
</dbReference>
<comment type="subunit">
    <text evidence="6">Homodimer.</text>
</comment>
<comment type="function">
    <text evidence="6">Catalyzes the oxidation of either pyridoxine 5'-phosphate (PNP) or pyridoxamine 5'-phosphate (PMP) into pyridoxal 5'-phosphate (PLP).</text>
</comment>
<evidence type="ECO:0000256" key="6">
    <source>
        <dbReference type="HAMAP-Rule" id="MF_01629"/>
    </source>
</evidence>
<dbReference type="PANTHER" id="PTHR10851">
    <property type="entry name" value="PYRIDOXINE-5-PHOSPHATE OXIDASE"/>
    <property type="match status" value="1"/>
</dbReference>
<dbReference type="NCBIfam" id="TIGR00558">
    <property type="entry name" value="pdxH"/>
    <property type="match status" value="1"/>
</dbReference>
<feature type="binding site" evidence="6 7">
    <location>
        <position position="188"/>
    </location>
    <ligand>
        <name>FMN</name>
        <dbReference type="ChEBI" id="CHEBI:58210"/>
    </ligand>
</feature>
<evidence type="ECO:0000256" key="5">
    <source>
        <dbReference type="ARBA" id="ARBA00023096"/>
    </source>
</evidence>
<evidence type="ECO:0000256" key="1">
    <source>
        <dbReference type="ARBA" id="ARBA00007301"/>
    </source>
</evidence>
<evidence type="ECO:0000256" key="7">
    <source>
        <dbReference type="PIRSR" id="PIRSR000190-2"/>
    </source>
</evidence>
<evidence type="ECO:0000313" key="10">
    <source>
        <dbReference type="EMBL" id="MCP8889013.1"/>
    </source>
</evidence>
<keyword evidence="2 6" id="KW-0285">Flavoprotein</keyword>
<keyword evidence="3 6" id="KW-0288">FMN</keyword>
<dbReference type="SUPFAM" id="SSF50475">
    <property type="entry name" value="FMN-binding split barrel"/>
    <property type="match status" value="1"/>
</dbReference>
<comment type="catalytic activity">
    <reaction evidence="6">
        <text>pyridoxine 5'-phosphate + O2 = pyridoxal 5'-phosphate + H2O2</text>
        <dbReference type="Rhea" id="RHEA:15149"/>
        <dbReference type="ChEBI" id="CHEBI:15379"/>
        <dbReference type="ChEBI" id="CHEBI:16240"/>
        <dbReference type="ChEBI" id="CHEBI:58589"/>
        <dbReference type="ChEBI" id="CHEBI:597326"/>
        <dbReference type="EC" id="1.4.3.5"/>
    </reaction>
</comment>
<feature type="binding site" evidence="6 7">
    <location>
        <begin position="133"/>
        <end position="134"/>
    </location>
    <ligand>
        <name>FMN</name>
        <dbReference type="ChEBI" id="CHEBI:58210"/>
    </ligand>
</feature>
<evidence type="ECO:0000259" key="9">
    <source>
        <dbReference type="Pfam" id="PF10590"/>
    </source>
</evidence>
<dbReference type="InterPro" id="IPR011576">
    <property type="entry name" value="Pyridox_Oxase_N"/>
</dbReference>
<feature type="binding site" evidence="6">
    <location>
        <position position="116"/>
    </location>
    <ligand>
        <name>substrate</name>
    </ligand>
</feature>
<comment type="caution">
    <text evidence="10">The sequence shown here is derived from an EMBL/GenBank/DDBJ whole genome shotgun (WGS) entry which is preliminary data.</text>
</comment>
<sequence>MATDIIFDPSTDIKSLEPRGIFGRWLDEAKNASGFTATAMSLATVSRNGTPDVRMVLLQAVSDGGLVFFTNLKSAKGQHLQINSSAAACFHWPVKGQQVRLRGPVECVTDNYADDYFANRPRGAQIGAHASAQSAPIPGRATLEARLRELDKQFVSGPVPRPEHWTGLRLIPDEIEFWEDGSNRLHDRLLFTRKAEDDGWTAQRLSP</sequence>
<dbReference type="RefSeq" id="WP_254675752.1">
    <property type="nucleotide sequence ID" value="NZ_JAMWDU010000009.1"/>
</dbReference>
<keyword evidence="5 6" id="KW-0664">Pyridoxine biosynthesis</keyword>
<keyword evidence="11" id="KW-1185">Reference proteome</keyword>
<evidence type="ECO:0000256" key="3">
    <source>
        <dbReference type="ARBA" id="ARBA00022643"/>
    </source>
</evidence>
<dbReference type="InterPro" id="IPR019576">
    <property type="entry name" value="Pyridoxamine_oxidase_dimer_C"/>
</dbReference>
<dbReference type="InterPro" id="IPR019740">
    <property type="entry name" value="Pyridox_Oxase_CS"/>
</dbReference>
<feature type="binding site" evidence="6">
    <location>
        <begin position="184"/>
        <end position="186"/>
    </location>
    <ligand>
        <name>substrate</name>
    </ligand>
</feature>
<name>A0A9Q4FUP0_9HYPH</name>
<dbReference type="PROSITE" id="PS01064">
    <property type="entry name" value="PYRIDOX_OXIDASE"/>
    <property type="match status" value="1"/>
</dbReference>
<dbReference type="EC" id="1.4.3.5" evidence="6"/>
<evidence type="ECO:0000256" key="2">
    <source>
        <dbReference type="ARBA" id="ARBA00022630"/>
    </source>
</evidence>
<feature type="binding site" evidence="6 7">
    <location>
        <position position="178"/>
    </location>
    <ligand>
        <name>FMN</name>
        <dbReference type="ChEBI" id="CHEBI:58210"/>
    </ligand>
</feature>
<comment type="catalytic activity">
    <reaction evidence="6">
        <text>pyridoxamine 5'-phosphate + O2 + H2O = pyridoxal 5'-phosphate + H2O2 + NH4(+)</text>
        <dbReference type="Rhea" id="RHEA:15817"/>
        <dbReference type="ChEBI" id="CHEBI:15377"/>
        <dbReference type="ChEBI" id="CHEBI:15379"/>
        <dbReference type="ChEBI" id="CHEBI:16240"/>
        <dbReference type="ChEBI" id="CHEBI:28938"/>
        <dbReference type="ChEBI" id="CHEBI:58451"/>
        <dbReference type="ChEBI" id="CHEBI:597326"/>
        <dbReference type="EC" id="1.4.3.5"/>
    </reaction>
</comment>
<dbReference type="Proteomes" id="UP001060275">
    <property type="component" value="Unassembled WGS sequence"/>
</dbReference>
<feature type="binding site" evidence="6 7">
    <location>
        <begin position="69"/>
        <end position="70"/>
    </location>
    <ligand>
        <name>FMN</name>
        <dbReference type="ChEBI" id="CHEBI:58210"/>
    </ligand>
</feature>
<comment type="cofactor">
    <cofactor evidence="6 7">
        <name>FMN</name>
        <dbReference type="ChEBI" id="CHEBI:58210"/>
    </cofactor>
    <text evidence="6 7">Binds 1 FMN per subunit.</text>
</comment>
<accession>A0A9Q4FUP0</accession>
<dbReference type="HAMAP" id="MF_01629">
    <property type="entry name" value="PdxH"/>
    <property type="match status" value="1"/>
</dbReference>
<comment type="pathway">
    <text evidence="6">Cofactor metabolism; pyridoxal 5'-phosphate salvage; pyridoxal 5'-phosphate from pyridoxamine 5'-phosphate: step 1/1.</text>
</comment>
<gene>
    <name evidence="6 10" type="primary">pdxH</name>
    <name evidence="10" type="ORF">NF348_18025</name>
</gene>
<dbReference type="Pfam" id="PF01243">
    <property type="entry name" value="PNPOx_N"/>
    <property type="match status" value="1"/>
</dbReference>
<dbReference type="PIRSF" id="PIRSF000190">
    <property type="entry name" value="Pyd_amn-ph_oxd"/>
    <property type="match status" value="1"/>
</dbReference>
<feature type="domain" description="Pyridoxine 5'-phosphate oxidase dimerisation C-terminal" evidence="9">
    <location>
        <begin position="165"/>
        <end position="207"/>
    </location>
</feature>
<dbReference type="Gene3D" id="2.30.110.10">
    <property type="entry name" value="Electron Transport, Fmn-binding Protein, Chain A"/>
    <property type="match status" value="1"/>
</dbReference>
<comment type="caution">
    <text evidence="6">Lacks conserved residue(s) required for the propagation of feature annotation.</text>
</comment>
<feature type="binding site" evidence="6 7">
    <location>
        <position position="98"/>
    </location>
    <ligand>
        <name>FMN</name>
        <dbReference type="ChEBI" id="CHEBI:58210"/>
    </ligand>
</feature>
<evidence type="ECO:0000259" key="8">
    <source>
        <dbReference type="Pfam" id="PF01243"/>
    </source>
</evidence>
<dbReference type="PANTHER" id="PTHR10851:SF0">
    <property type="entry name" value="PYRIDOXINE-5'-PHOSPHATE OXIDASE"/>
    <property type="match status" value="1"/>
</dbReference>
<proteinExistence type="inferred from homology"/>
<dbReference type="GO" id="GO:0008615">
    <property type="term" value="P:pyridoxine biosynthetic process"/>
    <property type="evidence" value="ECO:0007669"/>
    <property type="project" value="UniProtKB-UniRule"/>
</dbReference>
<comment type="pathway">
    <text evidence="6">Cofactor metabolism; pyridoxal 5'-phosphate salvage; pyridoxal 5'-phosphate from pyridoxine 5'-phosphate: step 1/1.</text>
</comment>
<comment type="similarity">
    <text evidence="1 6">Belongs to the pyridoxamine 5'-phosphate oxidase family.</text>
</comment>